<feature type="domain" description="4Fe-4S ferredoxin-type" evidence="10">
    <location>
        <begin position="91"/>
        <end position="120"/>
    </location>
</feature>
<dbReference type="AlphaFoldDB" id="M1MMZ1"/>
<keyword evidence="5" id="KW-0479">Metal-binding</keyword>
<dbReference type="Pfam" id="PF13247">
    <property type="entry name" value="Fer4_11"/>
    <property type="match status" value="1"/>
</dbReference>
<evidence type="ECO:0000259" key="10">
    <source>
        <dbReference type="PROSITE" id="PS51379"/>
    </source>
</evidence>
<name>M1MMZ1_9CLOT</name>
<accession>M1MMZ1</accession>
<sequence>MMKQLAFYFEQEHCTGCSTCQIACKDKNNLEVGEQFRKVYETTGGNYVKKGNVVIQDIYAFWTSISCNHCIEPACVKKCRTGALYKRVEDGIVVIDKDKCIGCRACVNSCPYKVIQYDAVSKKARKCDFCLDLIEGGKDPVCVSACPMRALDYGNLEELQEKYGTVNETDGLPSSDITKPALVITPHKNAKGCANKNG</sequence>
<proteinExistence type="predicted"/>
<evidence type="ECO:0000313" key="12">
    <source>
        <dbReference type="Proteomes" id="UP000011728"/>
    </source>
</evidence>
<feature type="domain" description="4Fe-4S ferredoxin-type" evidence="10">
    <location>
        <begin position="5"/>
        <end position="35"/>
    </location>
</feature>
<dbReference type="HOGENOM" id="CLU_043374_2_0_9"/>
<dbReference type="Pfam" id="PF12800">
    <property type="entry name" value="Fer4_4"/>
    <property type="match status" value="1"/>
</dbReference>
<evidence type="ECO:0000256" key="5">
    <source>
        <dbReference type="ARBA" id="ARBA00022723"/>
    </source>
</evidence>
<keyword evidence="6" id="KW-0677">Repeat</keyword>
<dbReference type="Gene3D" id="3.30.70.20">
    <property type="match status" value="2"/>
</dbReference>
<evidence type="ECO:0000256" key="2">
    <source>
        <dbReference type="ARBA" id="ARBA00003584"/>
    </source>
</evidence>
<dbReference type="GO" id="GO:0046872">
    <property type="term" value="F:metal ion binding"/>
    <property type="evidence" value="ECO:0007669"/>
    <property type="project" value="UniProtKB-KW"/>
</dbReference>
<gene>
    <name evidence="11" type="primary">dmsB</name>
    <name evidence="11" type="ORF">Cspa_c23410</name>
</gene>
<keyword evidence="7" id="KW-0249">Electron transport</keyword>
<dbReference type="KEGG" id="csr:Cspa_c23410"/>
<comment type="cofactor">
    <cofactor evidence="1">
        <name>[4Fe-4S] cluster</name>
        <dbReference type="ChEBI" id="CHEBI:49883"/>
    </cofactor>
</comment>
<reference evidence="11 12" key="1">
    <citation type="submission" date="2013-02" db="EMBL/GenBank/DDBJ databases">
        <title>Genome sequence of Clostridium saccharoperbutylacetonicum N1-4(HMT).</title>
        <authorList>
            <person name="Poehlein A."/>
            <person name="Daniel R."/>
        </authorList>
    </citation>
    <scope>NUCLEOTIDE SEQUENCE [LARGE SCALE GENOMIC DNA]</scope>
    <source>
        <strain evidence="12">N1-4(HMT)</strain>
    </source>
</reference>
<dbReference type="NCBIfam" id="TIGR02951">
    <property type="entry name" value="DMSO_dmsB"/>
    <property type="match status" value="1"/>
</dbReference>
<evidence type="ECO:0000256" key="7">
    <source>
        <dbReference type="ARBA" id="ARBA00022982"/>
    </source>
</evidence>
<keyword evidence="9" id="KW-0411">Iron-sulfur</keyword>
<dbReference type="RefSeq" id="WP_015392425.1">
    <property type="nucleotide sequence ID" value="NC_020291.1"/>
</dbReference>
<dbReference type="PANTHER" id="PTHR43177:SF5">
    <property type="entry name" value="ANAEROBIC DIMETHYL SULFOXIDE REDUCTASE CHAIN B-RELATED"/>
    <property type="match status" value="1"/>
</dbReference>
<keyword evidence="12" id="KW-1185">Reference proteome</keyword>
<dbReference type="SUPFAM" id="SSF54862">
    <property type="entry name" value="4Fe-4S ferredoxins"/>
    <property type="match status" value="1"/>
</dbReference>
<dbReference type="InterPro" id="IPR014297">
    <property type="entry name" value="DMSO_DmsB"/>
</dbReference>
<dbReference type="OrthoDB" id="9810688at2"/>
<dbReference type="PANTHER" id="PTHR43177">
    <property type="entry name" value="PROTEIN NRFC"/>
    <property type="match status" value="1"/>
</dbReference>
<dbReference type="Proteomes" id="UP000011728">
    <property type="component" value="Chromosome"/>
</dbReference>
<evidence type="ECO:0000256" key="6">
    <source>
        <dbReference type="ARBA" id="ARBA00022737"/>
    </source>
</evidence>
<evidence type="ECO:0000256" key="8">
    <source>
        <dbReference type="ARBA" id="ARBA00023004"/>
    </source>
</evidence>
<dbReference type="CDD" id="cd16371">
    <property type="entry name" value="DMSOR_beta_like"/>
    <property type="match status" value="1"/>
</dbReference>
<evidence type="ECO:0000256" key="3">
    <source>
        <dbReference type="ARBA" id="ARBA00022448"/>
    </source>
</evidence>
<dbReference type="STRING" id="36745.CLSAP_21530"/>
<dbReference type="GO" id="GO:0051539">
    <property type="term" value="F:4 iron, 4 sulfur cluster binding"/>
    <property type="evidence" value="ECO:0007669"/>
    <property type="project" value="UniProtKB-KW"/>
</dbReference>
<dbReference type="PROSITE" id="PS00198">
    <property type="entry name" value="4FE4S_FER_1"/>
    <property type="match status" value="1"/>
</dbReference>
<keyword evidence="4" id="KW-0004">4Fe-4S</keyword>
<dbReference type="InterPro" id="IPR050954">
    <property type="entry name" value="ET_IronSulfur_Cluster-Binding"/>
</dbReference>
<dbReference type="eggNOG" id="COG0437">
    <property type="taxonomic scope" value="Bacteria"/>
</dbReference>
<dbReference type="PROSITE" id="PS51379">
    <property type="entry name" value="4FE4S_FER_2"/>
    <property type="match status" value="2"/>
</dbReference>
<evidence type="ECO:0000313" key="11">
    <source>
        <dbReference type="EMBL" id="AGF56106.1"/>
    </source>
</evidence>
<evidence type="ECO:0000256" key="1">
    <source>
        <dbReference type="ARBA" id="ARBA00001966"/>
    </source>
</evidence>
<keyword evidence="8" id="KW-0408">Iron</keyword>
<dbReference type="InterPro" id="IPR017896">
    <property type="entry name" value="4Fe4S_Fe-S-bd"/>
</dbReference>
<evidence type="ECO:0000256" key="9">
    <source>
        <dbReference type="ARBA" id="ARBA00023014"/>
    </source>
</evidence>
<keyword evidence="3" id="KW-0813">Transport</keyword>
<evidence type="ECO:0000256" key="4">
    <source>
        <dbReference type="ARBA" id="ARBA00022485"/>
    </source>
</evidence>
<dbReference type="PATRIC" id="fig|931276.5.peg.2345"/>
<dbReference type="EMBL" id="CP004121">
    <property type="protein sequence ID" value="AGF56106.1"/>
    <property type="molecule type" value="Genomic_DNA"/>
</dbReference>
<organism evidence="11 12">
    <name type="scientific">Clostridium saccharoperbutylacetonicum N1-4(HMT)</name>
    <dbReference type="NCBI Taxonomy" id="931276"/>
    <lineage>
        <taxon>Bacteria</taxon>
        <taxon>Bacillati</taxon>
        <taxon>Bacillota</taxon>
        <taxon>Clostridia</taxon>
        <taxon>Eubacteriales</taxon>
        <taxon>Clostridiaceae</taxon>
        <taxon>Clostridium</taxon>
    </lineage>
</organism>
<protein>
    <submittedName>
        <fullName evidence="11">Anaerobic dimethyl sulfoxide reductase chain B</fullName>
    </submittedName>
</protein>
<comment type="function">
    <text evidence="2">Electron transfer subunit of the terminal reductase during anaerobic growth on various sulfoxide and N-oxide compounds.</text>
</comment>
<dbReference type="InterPro" id="IPR017900">
    <property type="entry name" value="4Fe4S_Fe_S_CS"/>
</dbReference>